<feature type="compositionally biased region" description="Basic and acidic residues" evidence="2">
    <location>
        <begin position="1628"/>
        <end position="1646"/>
    </location>
</feature>
<feature type="compositionally biased region" description="Polar residues" evidence="2">
    <location>
        <begin position="71"/>
        <end position="94"/>
    </location>
</feature>
<keyword evidence="1" id="KW-0175">Coiled coil</keyword>
<evidence type="ECO:0000256" key="2">
    <source>
        <dbReference type="SAM" id="MobiDB-lite"/>
    </source>
</evidence>
<feature type="region of interest" description="Disordered" evidence="2">
    <location>
        <begin position="1"/>
        <end position="392"/>
    </location>
</feature>
<feature type="compositionally biased region" description="Basic and acidic residues" evidence="2">
    <location>
        <begin position="225"/>
        <end position="249"/>
    </location>
</feature>
<dbReference type="Proteomes" id="UP000245207">
    <property type="component" value="Unassembled WGS sequence"/>
</dbReference>
<evidence type="ECO:0000256" key="1">
    <source>
        <dbReference type="SAM" id="Coils"/>
    </source>
</evidence>
<feature type="coiled-coil region" evidence="1">
    <location>
        <begin position="2144"/>
        <end position="2171"/>
    </location>
</feature>
<feature type="compositionally biased region" description="Polar residues" evidence="2">
    <location>
        <begin position="1949"/>
        <end position="1965"/>
    </location>
</feature>
<feature type="coiled-coil region" evidence="1">
    <location>
        <begin position="2401"/>
        <end position="2463"/>
    </location>
</feature>
<feature type="compositionally biased region" description="Polar residues" evidence="2">
    <location>
        <begin position="116"/>
        <end position="139"/>
    </location>
</feature>
<protein>
    <submittedName>
        <fullName evidence="3">Uncharacterized protein</fullName>
    </submittedName>
</protein>
<keyword evidence="4" id="KW-1185">Reference proteome</keyword>
<feature type="coiled-coil region" evidence="1">
    <location>
        <begin position="932"/>
        <end position="980"/>
    </location>
</feature>
<evidence type="ECO:0000313" key="4">
    <source>
        <dbReference type="Proteomes" id="UP000245207"/>
    </source>
</evidence>
<feature type="coiled-coil region" evidence="1">
    <location>
        <begin position="2204"/>
        <end position="2297"/>
    </location>
</feature>
<dbReference type="PANTHER" id="PTHR43939">
    <property type="entry name" value="COILED-COIL DOMAIN-CONTAINING PROTEIN 158"/>
    <property type="match status" value="1"/>
</dbReference>
<dbReference type="SUPFAM" id="SSF57997">
    <property type="entry name" value="Tropomyosin"/>
    <property type="match status" value="1"/>
</dbReference>
<feature type="compositionally biased region" description="Polar residues" evidence="2">
    <location>
        <begin position="304"/>
        <end position="316"/>
    </location>
</feature>
<feature type="coiled-coil region" evidence="1">
    <location>
        <begin position="635"/>
        <end position="718"/>
    </location>
</feature>
<feature type="coiled-coil region" evidence="1">
    <location>
        <begin position="1405"/>
        <end position="1569"/>
    </location>
</feature>
<sequence length="2559" mass="288710">MDKNKNNRTDLLAAGRKKLQQYRQKKDGKGSKSSGKANKPDPDVVTDESSSAAKPKKGKKQASALEAPAQTLPTELVDSSNADVATPDLSSTSNLPLEVSEAEESAVPSSADENVESSNLANSSNADVVTPDLSTTSTLPIEVSETESISLSAPDESLQRSSLDDAMPTVSSPMAVDIEGTPDSGHVPVTPVGLEAAVDNDSASKEGELQTTSGEDQVPDVGAMQEHEHSFSEPDNRTSLVDLERDVNERAQVNSGDVVEDSKMECTSSATEQNSELGGFPGSSVLIERAPADSGDVDEDSKMADTSSAAEQTSEHGSFPGSSMLIERAQVNSGDVEEDSKTENTSSATEQISERDGFPVTASATDDSSANNADVNPSGPPSSDPEPTIQPNDDLIVEVRGDEGIKLPPTSGEVNPVSLTELAKAFQLLGEDEVRFVMAARESVTGEDFKNDGQMKSRSVEFSERLQDQLYINNYEKELISLQLCEERDVHKEFDQHRLQWSTEKSLFSGLLSDVEGKNKILSEELATCRSELDRVAHEMDKLQTEFSSSKTELERSEHQLLSVSSELADIRSSFSDLQMKNQNLNADVASLTEEKHKLEKEREDGILENEILMKELMECKSLLELSQAENANSKESLLAELAEWKGSVEALQAENSKLNEVLTSEKEERSKLEEANEHHLQENNNFSAELTESQHLVESLRAEIAKLSENLDLVTEERTRSVEEINRLSIGKEDALTELTNCTALINDLQVESEKSMIDFKVKTQQLEQLTEENVTLSTTLDVFRAKIHEFEQKSLQETIVKDSSEQSNSLEETFLKHVILDEVMKQYVCAVETKKVELLNLFEDLRHEGIIAETKNSELTEKLFICESRISELQAQLDGLQQHEDHMASLSKDLETHHRKLDATVGTISGTHLSEADVGHNLSTRVATSVDAAVAVIQDLQEKLDDALRNHNLLSDSYKDLTEKTKDLEERNELASSVIHKVFDNLQKIVSDSGPSTEESEDTTSEQLDHLELSNYDVFIEKMIMILHERAQLESKNREYNLELLRKMKDMEELNKRCIYPDVIAKLFEDIQCSVTLDGVVIRLDEPVSSLESVIHFLIRNLKFNEMKSIELQNEIDNLTFTMFPYEIESQVFKGSLRSSLEQLFTIQSETQLKETELHQSEQRVSTLREKLHIAVSKGKGLIQQRDSLKQSLTATSSELEKCMHELQLKDATLQETETKLKTYSEAGERMEALESELSYIRNSATALRESFLLKDSALQRIEEILEDLELPEDFHVRDIIDKIDWLAKSVSQNSFPVSNSNQTSTIERTRSYPDSISRAMDSWREDLRPSPGPGDDELKRNYEDLQNKFYGLAEQNEMLEQSLMERNNLVQRWEEVLDNINMPPQLRSLEPEDRIEWLRVALLEANGRCDSLQQDINDLEEVRGSLVADLEESQRRLADLEDALKSVTDEREQLSASLDVKSSDYNKISEKAELYEIEKDKLQNDLEKVRLSLAADLEESQRRVVDLEASLKSITDEREQLVASLEAKTYDYNTISEELELYRFEKDKLKNEVDALQSKLDEKLVSEEHIHHVHAEISRLQDLVKDMLQASGTEEFDSSTSDIQCLEGLLKKLADKYNKAVETSELTHGERSVDQSDSHGELERKLEEVEGDLVRVKDERDRHEEKSESLVREIEVLEVKNQELQRLLAQEEQKTVTVKEKLNVAVRKGKSLVQVRDSMKQNIIDLTSQVERLTSEINVRENTLLEYQQKMKDLITSQEVVENKDSEIQFLKNRLEEADSELQDKWNTLSMILGALAKIDLGVELINNDPFEKMKQIEKVMHDLQVATSSAEQESRKSRRAAELLLAELNEVQERNEDLLEELSKTTMERDSAESAKSESISRLEQLSALHREERNSQFSDLMTLKSGLDQLRPGFSKIYNLLDDVLPKDLDYLYNLEASVKSLLESSDTSNAGGQALSSSHGRIRSRSKSKVNAGSELFSDSKTEDLNNDDKIIDLWRFVGSHMQDLITHVNGFEEKLQSHSKYLHEEVIHLSETVSTLHRELTSHKHSLESAKEEIAWLESTGKQKESENAVLRKYTSILYEACKSSVLEIEKSKGELIANDSSDEILSEENLSVSQDRITNMVNRLLSHVKDYHSIQAESMEVNLKEMKDTISSLQKELTEKDVQKDRICMDLVSQIKRAEAAAMSNLQELEPAKAQINDLKGQLEAVNRHCNALEQRVKELEDQEAVLSELHGKVKSLTDALAAKEQEAESLLQALDEEETQMEDLTNKITQLERAVQQKDLDLESSEAARGKALKKLSITVSKFDELHHLSETLVSEVDKLQSQLQERDSEVSFLRDEITRCTGDSLQALETDKRGLGEIQDILTWLDSVVSGEEIRDVHLDDNKIDQVHECKETLKKQITTIISELKDLRQVAQSKDDQLHIERSKVDDLMRRREVLENSLREQESRLSLHENDGNAAERTSVTSEIVEVEPMLNKWPQQGTSRASQVRTHGFKSLTTSKLVPRFTRPVTDLVDGLWVTCDRTLMRQPALRLSVILYWALMHALLAAFVV</sequence>
<gene>
    <name evidence="3" type="ORF">CTI12_AA310810</name>
</gene>
<evidence type="ECO:0000313" key="3">
    <source>
        <dbReference type="EMBL" id="PWA68241.1"/>
    </source>
</evidence>
<comment type="caution">
    <text evidence="3">The sequence shown here is derived from an EMBL/GenBank/DDBJ whole genome shotgun (WGS) entry which is preliminary data.</text>
</comment>
<dbReference type="EMBL" id="PKPP01003679">
    <property type="protein sequence ID" value="PWA68241.1"/>
    <property type="molecule type" value="Genomic_DNA"/>
</dbReference>
<reference evidence="3 4" key="1">
    <citation type="journal article" date="2018" name="Mol. Plant">
        <title>The genome of Artemisia annua provides insight into the evolution of Asteraceae family and artemisinin biosynthesis.</title>
        <authorList>
            <person name="Shen Q."/>
            <person name="Zhang L."/>
            <person name="Liao Z."/>
            <person name="Wang S."/>
            <person name="Yan T."/>
            <person name="Shi P."/>
            <person name="Liu M."/>
            <person name="Fu X."/>
            <person name="Pan Q."/>
            <person name="Wang Y."/>
            <person name="Lv Z."/>
            <person name="Lu X."/>
            <person name="Zhang F."/>
            <person name="Jiang W."/>
            <person name="Ma Y."/>
            <person name="Chen M."/>
            <person name="Hao X."/>
            <person name="Li L."/>
            <person name="Tang Y."/>
            <person name="Lv G."/>
            <person name="Zhou Y."/>
            <person name="Sun X."/>
            <person name="Brodelius P.E."/>
            <person name="Rose J.K.C."/>
            <person name="Tang K."/>
        </authorList>
    </citation>
    <scope>NUCLEOTIDE SEQUENCE [LARGE SCALE GENOMIC DNA]</scope>
    <source>
        <strain evidence="4">cv. Huhao1</strain>
        <tissue evidence="3">Leaf</tissue>
    </source>
</reference>
<feature type="region of interest" description="Disordered" evidence="2">
    <location>
        <begin position="1949"/>
        <end position="1973"/>
    </location>
</feature>
<feature type="region of interest" description="Disordered" evidence="2">
    <location>
        <begin position="1627"/>
        <end position="1646"/>
    </location>
</feature>
<feature type="coiled-coil region" evidence="1">
    <location>
        <begin position="1838"/>
        <end position="1879"/>
    </location>
</feature>
<feature type="compositionally biased region" description="Low complexity" evidence="2">
    <location>
        <begin position="359"/>
        <end position="377"/>
    </location>
</feature>
<dbReference type="PANTHER" id="PTHR43939:SF50">
    <property type="entry name" value="NUCLEOPORIN"/>
    <property type="match status" value="1"/>
</dbReference>
<feature type="compositionally biased region" description="Polar residues" evidence="2">
    <location>
        <begin position="265"/>
        <end position="276"/>
    </location>
</feature>
<dbReference type="STRING" id="35608.A0A2U1N406"/>
<feature type="compositionally biased region" description="Low complexity" evidence="2">
    <location>
        <begin position="95"/>
        <end position="110"/>
    </location>
</feature>
<accession>A0A2U1N406</accession>
<dbReference type="OrthoDB" id="649641at2759"/>
<name>A0A2U1N406_ARTAN</name>
<organism evidence="3 4">
    <name type="scientific">Artemisia annua</name>
    <name type="common">Sweet wormwood</name>
    <dbReference type="NCBI Taxonomy" id="35608"/>
    <lineage>
        <taxon>Eukaryota</taxon>
        <taxon>Viridiplantae</taxon>
        <taxon>Streptophyta</taxon>
        <taxon>Embryophyta</taxon>
        <taxon>Tracheophyta</taxon>
        <taxon>Spermatophyta</taxon>
        <taxon>Magnoliopsida</taxon>
        <taxon>eudicotyledons</taxon>
        <taxon>Gunneridae</taxon>
        <taxon>Pentapetalae</taxon>
        <taxon>asterids</taxon>
        <taxon>campanulids</taxon>
        <taxon>Asterales</taxon>
        <taxon>Asteraceae</taxon>
        <taxon>Asteroideae</taxon>
        <taxon>Anthemideae</taxon>
        <taxon>Artemisiinae</taxon>
        <taxon>Artemisia</taxon>
    </lineage>
</organism>
<feature type="coiled-coil region" evidence="1">
    <location>
        <begin position="526"/>
        <end position="609"/>
    </location>
</feature>
<feature type="coiled-coil region" evidence="1">
    <location>
        <begin position="1032"/>
        <end position="1059"/>
    </location>
</feature>
<proteinExistence type="predicted"/>
<dbReference type="Gene3D" id="6.10.250.3110">
    <property type="match status" value="1"/>
</dbReference>